<dbReference type="InterPro" id="IPR013785">
    <property type="entry name" value="Aldolase_TIM"/>
</dbReference>
<name>A0ABQ1PQ94_9ENTE</name>
<dbReference type="InterPro" id="IPR005137">
    <property type="entry name" value="BtpA"/>
</dbReference>
<gene>
    <name evidence="2" type="ORF">GCM10011573_33090</name>
</gene>
<dbReference type="RefSeq" id="WP_088270902.1">
    <property type="nucleotide sequence ID" value="NZ_BMKI01000010.1"/>
</dbReference>
<comment type="similarity">
    <text evidence="1">Belongs to the BtpA family.</text>
</comment>
<dbReference type="EMBL" id="BMKI01000010">
    <property type="protein sequence ID" value="GGD00871.1"/>
    <property type="molecule type" value="Genomic_DNA"/>
</dbReference>
<reference evidence="3" key="1">
    <citation type="journal article" date="2019" name="Int. J. Syst. Evol. Microbiol.">
        <title>The Global Catalogue of Microorganisms (GCM) 10K type strain sequencing project: providing services to taxonomists for standard genome sequencing and annotation.</title>
        <authorList>
            <consortium name="The Broad Institute Genomics Platform"/>
            <consortium name="The Broad Institute Genome Sequencing Center for Infectious Disease"/>
            <person name="Wu L."/>
            <person name="Ma J."/>
        </authorList>
    </citation>
    <scope>NUCLEOTIDE SEQUENCE [LARGE SCALE GENOMIC DNA]</scope>
    <source>
        <strain evidence="3">CGMCC 1.15942</strain>
    </source>
</reference>
<dbReference type="Proteomes" id="UP000630615">
    <property type="component" value="Unassembled WGS sequence"/>
</dbReference>
<dbReference type="Gene3D" id="3.20.20.70">
    <property type="entry name" value="Aldolase class I"/>
    <property type="match status" value="1"/>
</dbReference>
<protein>
    <submittedName>
        <fullName evidence="2">Photosystem I biogenesis protein BtpA</fullName>
    </submittedName>
</protein>
<evidence type="ECO:0000313" key="2">
    <source>
        <dbReference type="EMBL" id="GGD00871.1"/>
    </source>
</evidence>
<dbReference type="PANTHER" id="PTHR21381">
    <property type="entry name" value="ZGC:162297"/>
    <property type="match status" value="1"/>
</dbReference>
<dbReference type="InterPro" id="IPR011060">
    <property type="entry name" value="RibuloseP-bd_barrel"/>
</dbReference>
<dbReference type="PANTHER" id="PTHR21381:SF3">
    <property type="entry name" value="SGC REGION PROTEIN SGCQ-RELATED"/>
    <property type="match status" value="1"/>
</dbReference>
<keyword evidence="3" id="KW-1185">Reference proteome</keyword>
<proteinExistence type="inferred from homology"/>
<comment type="caution">
    <text evidence="2">The sequence shown here is derived from an EMBL/GenBank/DDBJ whole genome shotgun (WGS) entry which is preliminary data.</text>
</comment>
<dbReference type="SUPFAM" id="SSF51366">
    <property type="entry name" value="Ribulose-phoshate binding barrel"/>
    <property type="match status" value="1"/>
</dbReference>
<accession>A0ABQ1PQ94</accession>
<sequence>MSKKTDFLAMFSVEKPIIGVIHLKGETEEEIQERAKKEIQIYVEQGIDGILMENYYGDYVQLEKALQYITSLNLSLPIGVNVLNMDPLGFHLANKYDLQFLQIDSVVGHVKPRDEASLQEFFNLYRAKTKAKLIGGVRFKYQPLLSEKSVEADLHIAQKRCDAIAVTENATGEETSMEKIELFRRELPEFPLIVAAGLNDNNVKEQLAIGDAAIVGSNFKDTRKDTGDIYAPYVASFMKIVKEVRGEQA</sequence>
<evidence type="ECO:0000256" key="1">
    <source>
        <dbReference type="ARBA" id="ARBA00006007"/>
    </source>
</evidence>
<dbReference type="Pfam" id="PF03437">
    <property type="entry name" value="BtpA"/>
    <property type="match status" value="1"/>
</dbReference>
<evidence type="ECO:0000313" key="3">
    <source>
        <dbReference type="Proteomes" id="UP000630615"/>
    </source>
</evidence>
<organism evidence="2 3">
    <name type="scientific">Enterococcus wangshanyuanii</name>
    <dbReference type="NCBI Taxonomy" id="2005703"/>
    <lineage>
        <taxon>Bacteria</taxon>
        <taxon>Bacillati</taxon>
        <taxon>Bacillota</taxon>
        <taxon>Bacilli</taxon>
        <taxon>Lactobacillales</taxon>
        <taxon>Enterococcaceae</taxon>
        <taxon>Enterococcus</taxon>
    </lineage>
</organism>